<reference evidence="2 3" key="1">
    <citation type="submission" date="2020-11" db="EMBL/GenBank/DDBJ databases">
        <title>Hymenobacter sp.</title>
        <authorList>
            <person name="Kim M.K."/>
        </authorList>
    </citation>
    <scope>NUCLEOTIDE SEQUENCE [LARGE SCALE GENOMIC DNA]</scope>
    <source>
        <strain evidence="2 3">BT594</strain>
    </source>
</reference>
<dbReference type="EMBL" id="JADWYK010000006">
    <property type="protein sequence ID" value="MBG8554158.1"/>
    <property type="molecule type" value="Genomic_DNA"/>
</dbReference>
<organism evidence="2 3">
    <name type="scientific">Hymenobacter guriensis</name>
    <dbReference type="NCBI Taxonomy" id="2793065"/>
    <lineage>
        <taxon>Bacteria</taxon>
        <taxon>Pseudomonadati</taxon>
        <taxon>Bacteroidota</taxon>
        <taxon>Cytophagia</taxon>
        <taxon>Cytophagales</taxon>
        <taxon>Hymenobacteraceae</taxon>
        <taxon>Hymenobacter</taxon>
    </lineage>
</organism>
<gene>
    <name evidence="2" type="ORF">I5L79_11415</name>
</gene>
<evidence type="ECO:0000256" key="1">
    <source>
        <dbReference type="SAM" id="SignalP"/>
    </source>
</evidence>
<name>A0ABS0L3L6_9BACT</name>
<dbReference type="Proteomes" id="UP000601099">
    <property type="component" value="Unassembled WGS sequence"/>
</dbReference>
<keyword evidence="1" id="KW-0732">Signal</keyword>
<keyword evidence="3" id="KW-1185">Reference proteome</keyword>
<accession>A0ABS0L3L6</accession>
<sequence>MSFYRFALLLLLVVALPVHGRAQWAVTNWIETRLDEHMLVELPYVTSAERDSKTPGTQVFTTETENIILMAGSVDLRYNPNYNPNGFVTVESLNKYFNRLIRRQCKALRREEITLLTQGNLVFADSPARAARFIGRDEERNKPVYLDLIYLWRGEVIYFFACAYRLPETADTIKDRQRFLHSVVFDGSIPPREF</sequence>
<comment type="caution">
    <text evidence="2">The sequence shown here is derived from an EMBL/GenBank/DDBJ whole genome shotgun (WGS) entry which is preliminary data.</text>
</comment>
<feature type="signal peptide" evidence="1">
    <location>
        <begin position="1"/>
        <end position="20"/>
    </location>
</feature>
<feature type="chain" id="PRO_5046698353" evidence="1">
    <location>
        <begin position="21"/>
        <end position="194"/>
    </location>
</feature>
<proteinExistence type="predicted"/>
<dbReference type="RefSeq" id="WP_196955186.1">
    <property type="nucleotide sequence ID" value="NZ_JADWYK010000006.1"/>
</dbReference>
<evidence type="ECO:0000313" key="3">
    <source>
        <dbReference type="Proteomes" id="UP000601099"/>
    </source>
</evidence>
<evidence type="ECO:0000313" key="2">
    <source>
        <dbReference type="EMBL" id="MBG8554158.1"/>
    </source>
</evidence>
<protein>
    <submittedName>
        <fullName evidence="2">Uncharacterized protein</fullName>
    </submittedName>
</protein>